<name>A0ABP7VQ60_9BACI</name>
<evidence type="ECO:0000256" key="2">
    <source>
        <dbReference type="ARBA" id="ARBA00022670"/>
    </source>
</evidence>
<dbReference type="RefSeq" id="WP_344912098.1">
    <property type="nucleotide sequence ID" value="NZ_BAABDL010000085.1"/>
</dbReference>
<dbReference type="InterPro" id="IPR036366">
    <property type="entry name" value="PGBDSf"/>
</dbReference>
<dbReference type="InterPro" id="IPR002477">
    <property type="entry name" value="Peptidoglycan-bd-like"/>
</dbReference>
<accession>A0ABP7VQ60</accession>
<evidence type="ECO:0000313" key="7">
    <source>
        <dbReference type="Proteomes" id="UP001501734"/>
    </source>
</evidence>
<dbReference type="InterPro" id="IPR038765">
    <property type="entry name" value="Papain-like_cys_pep_sf"/>
</dbReference>
<dbReference type="SUPFAM" id="SSF54001">
    <property type="entry name" value="Cysteine proteinases"/>
    <property type="match status" value="1"/>
</dbReference>
<evidence type="ECO:0000256" key="1">
    <source>
        <dbReference type="ARBA" id="ARBA00007074"/>
    </source>
</evidence>
<dbReference type="Gene3D" id="3.90.1720.10">
    <property type="entry name" value="endopeptidase domain like (from Nostoc punctiforme)"/>
    <property type="match status" value="1"/>
</dbReference>
<evidence type="ECO:0000256" key="4">
    <source>
        <dbReference type="ARBA" id="ARBA00022807"/>
    </source>
</evidence>
<keyword evidence="4" id="KW-0788">Thiol protease</keyword>
<evidence type="ECO:0000313" key="6">
    <source>
        <dbReference type="EMBL" id="GAA4071551.1"/>
    </source>
</evidence>
<dbReference type="InterPro" id="IPR051202">
    <property type="entry name" value="Peptidase_C40"/>
</dbReference>
<comment type="caution">
    <text evidence="6">The sequence shown here is derived from an EMBL/GenBank/DDBJ whole genome shotgun (WGS) entry which is preliminary data.</text>
</comment>
<keyword evidence="7" id="KW-1185">Reference proteome</keyword>
<dbReference type="Pfam" id="PF01471">
    <property type="entry name" value="PG_binding_1"/>
    <property type="match status" value="2"/>
</dbReference>
<dbReference type="Proteomes" id="UP001501734">
    <property type="component" value="Unassembled WGS sequence"/>
</dbReference>
<protein>
    <recommendedName>
        <fullName evidence="5">NlpC/P60 domain-containing protein</fullName>
    </recommendedName>
</protein>
<dbReference type="PANTHER" id="PTHR47053">
    <property type="entry name" value="MUREIN DD-ENDOPEPTIDASE MEPH-RELATED"/>
    <property type="match status" value="1"/>
</dbReference>
<proteinExistence type="inferred from homology"/>
<dbReference type="Pfam" id="PF00877">
    <property type="entry name" value="NLPC_P60"/>
    <property type="match status" value="1"/>
</dbReference>
<feature type="domain" description="NlpC/P60" evidence="5">
    <location>
        <begin position="216"/>
        <end position="335"/>
    </location>
</feature>
<evidence type="ECO:0000256" key="3">
    <source>
        <dbReference type="ARBA" id="ARBA00022801"/>
    </source>
</evidence>
<keyword evidence="3" id="KW-0378">Hydrolase</keyword>
<gene>
    <name evidence="6" type="ORF">GCM10022410_16490</name>
</gene>
<dbReference type="PROSITE" id="PS51935">
    <property type="entry name" value="NLPC_P60"/>
    <property type="match status" value="1"/>
</dbReference>
<evidence type="ECO:0000259" key="5">
    <source>
        <dbReference type="PROSITE" id="PS51935"/>
    </source>
</evidence>
<dbReference type="PANTHER" id="PTHR47053:SF1">
    <property type="entry name" value="MUREIN DD-ENDOPEPTIDASE MEPH-RELATED"/>
    <property type="match status" value="1"/>
</dbReference>
<dbReference type="InterPro" id="IPR000064">
    <property type="entry name" value="NLP_P60_dom"/>
</dbReference>
<organism evidence="6 7">
    <name type="scientific">Amphibacillus indicireducens</name>
    <dbReference type="NCBI Taxonomy" id="1076330"/>
    <lineage>
        <taxon>Bacteria</taxon>
        <taxon>Bacillati</taxon>
        <taxon>Bacillota</taxon>
        <taxon>Bacilli</taxon>
        <taxon>Bacillales</taxon>
        <taxon>Bacillaceae</taxon>
        <taxon>Amphibacillus</taxon>
    </lineage>
</organism>
<dbReference type="Gene3D" id="1.10.101.10">
    <property type="entry name" value="PGBD-like superfamily/PGBD"/>
    <property type="match status" value="2"/>
</dbReference>
<dbReference type="EMBL" id="BAABDL010000085">
    <property type="protein sequence ID" value="GAA4071551.1"/>
    <property type="molecule type" value="Genomic_DNA"/>
</dbReference>
<dbReference type="SUPFAM" id="SSF47090">
    <property type="entry name" value="PGBD-like"/>
    <property type="match status" value="2"/>
</dbReference>
<reference evidence="7" key="1">
    <citation type="journal article" date="2019" name="Int. J. Syst. Evol. Microbiol.">
        <title>The Global Catalogue of Microorganisms (GCM) 10K type strain sequencing project: providing services to taxonomists for standard genome sequencing and annotation.</title>
        <authorList>
            <consortium name="The Broad Institute Genomics Platform"/>
            <consortium name="The Broad Institute Genome Sequencing Center for Infectious Disease"/>
            <person name="Wu L."/>
            <person name="Ma J."/>
        </authorList>
    </citation>
    <scope>NUCLEOTIDE SEQUENCE [LARGE SCALE GENOMIC DNA]</scope>
    <source>
        <strain evidence="7">JCM 17250</strain>
    </source>
</reference>
<sequence length="337" mass="38320">MAKNIVKQSVAYSYILSQPFATYIDAYPMLQSQWLAEQDIQHIAYGDHSQVVRVIQHKLNNLKYYDEAIDGEYGLFTEYALKKFQADHKIIPDGSINRKTIDAIIDVEQSYYLAKLTSIDEPIYYGMTNTDIEALQRALYYLGFYDNKLDGIFGPITETALLTAQRAYNLEETPAVSFELVETIHQEVETKSKEAPLIDQQTSSNQKETIQINTDNSQIELVIQAAKQQTGVRYQWGGTTPDGFDCSGFIQYVFQQHGISIPRTVSEIWNQTANIDQPSIGDLVFFETYKKGPSHIGIYLGNDQFIHAGESSGVTTSTLSQDYWQSRYLGSRRVYLD</sequence>
<comment type="similarity">
    <text evidence="1">Belongs to the peptidase C40 family.</text>
</comment>
<keyword evidence="2" id="KW-0645">Protease</keyword>
<dbReference type="InterPro" id="IPR036365">
    <property type="entry name" value="PGBD-like_sf"/>
</dbReference>